<dbReference type="InterPro" id="IPR020966">
    <property type="entry name" value="ALMT"/>
</dbReference>
<evidence type="ECO:0000256" key="5">
    <source>
        <dbReference type="ARBA" id="ARBA00022946"/>
    </source>
</evidence>
<dbReference type="InterPro" id="IPR049453">
    <property type="entry name" value="Memb_transporter_dom"/>
</dbReference>
<dbReference type="EMBL" id="JAGKQM010000006">
    <property type="protein sequence ID" value="KAH0921821.1"/>
    <property type="molecule type" value="Genomic_DNA"/>
</dbReference>
<name>A0ABQ8CXS2_BRANA</name>
<comment type="caution">
    <text evidence="14">The sequence shown here is derived from an EMBL/GenBank/DDBJ whole genome shotgun (WGS) entry which is preliminary data.</text>
</comment>
<dbReference type="CDD" id="cd02406">
    <property type="entry name" value="CRS2"/>
    <property type="match status" value="1"/>
</dbReference>
<dbReference type="InterPro" id="IPR001328">
    <property type="entry name" value="Pept_tRNA_hydro"/>
</dbReference>
<gene>
    <name evidence="14" type="ORF">HID58_021839</name>
</gene>
<dbReference type="SMART" id="SM00268">
    <property type="entry name" value="ACTIN"/>
    <property type="match status" value="1"/>
</dbReference>
<keyword evidence="8 12" id="KW-0472">Membrane</keyword>
<reference evidence="14 15" key="1">
    <citation type="submission" date="2021-05" db="EMBL/GenBank/DDBJ databases">
        <title>Genome Assembly of Synthetic Allotetraploid Brassica napus Reveals Homoeologous Exchanges between Subgenomes.</title>
        <authorList>
            <person name="Davis J.T."/>
        </authorList>
    </citation>
    <scope>NUCLEOTIDE SEQUENCE [LARGE SCALE GENOMIC DNA]</scope>
    <source>
        <strain evidence="15">cv. Da-Ae</strain>
        <tissue evidence="14">Seedling</tissue>
    </source>
</reference>
<evidence type="ECO:0000256" key="11">
    <source>
        <dbReference type="SAM" id="MobiDB-lite"/>
    </source>
</evidence>
<dbReference type="Gene3D" id="3.40.50.1470">
    <property type="entry name" value="Peptidyl-tRNA hydrolase"/>
    <property type="match status" value="1"/>
</dbReference>
<feature type="domain" description="Integral membrane bound transporter" evidence="13">
    <location>
        <begin position="144"/>
        <end position="268"/>
    </location>
</feature>
<dbReference type="PROSITE" id="PS01195">
    <property type="entry name" value="PEPT_TRNA_HYDROL_1"/>
    <property type="match status" value="1"/>
</dbReference>
<dbReference type="PANTHER" id="PTHR31086">
    <property type="entry name" value="ALUMINUM-ACTIVATED MALATE TRANSPORTER 10"/>
    <property type="match status" value="1"/>
</dbReference>
<keyword evidence="5" id="KW-0809">Transit peptide</keyword>
<feature type="transmembrane region" description="Helical" evidence="12">
    <location>
        <begin position="225"/>
        <end position="243"/>
    </location>
</feature>
<keyword evidence="7" id="KW-0406">Ion transport</keyword>
<feature type="transmembrane region" description="Helical" evidence="12">
    <location>
        <begin position="255"/>
        <end position="274"/>
    </location>
</feature>
<feature type="transmembrane region" description="Helical" evidence="12">
    <location>
        <begin position="173"/>
        <end position="192"/>
    </location>
</feature>
<comment type="subcellular location">
    <subcellularLocation>
        <location evidence="1">Membrane</location>
        <topology evidence="1">Multi-pass membrane protein</topology>
    </subcellularLocation>
</comment>
<evidence type="ECO:0000256" key="8">
    <source>
        <dbReference type="ARBA" id="ARBA00023136"/>
    </source>
</evidence>
<evidence type="ECO:0000256" key="12">
    <source>
        <dbReference type="SAM" id="Phobius"/>
    </source>
</evidence>
<proteinExistence type="inferred from homology"/>
<evidence type="ECO:0000313" key="14">
    <source>
        <dbReference type="EMBL" id="KAH0921821.1"/>
    </source>
</evidence>
<dbReference type="Pfam" id="PF11744">
    <property type="entry name" value="ALMT"/>
    <property type="match status" value="1"/>
</dbReference>
<dbReference type="CDD" id="cd13395">
    <property type="entry name" value="ASKHA_NBD_Arp4_ACTL6-like"/>
    <property type="match status" value="1"/>
</dbReference>
<keyword evidence="15" id="KW-1185">Reference proteome</keyword>
<feature type="transmembrane region" description="Helical" evidence="12">
    <location>
        <begin position="116"/>
        <end position="135"/>
    </location>
</feature>
<evidence type="ECO:0000256" key="1">
    <source>
        <dbReference type="ARBA" id="ARBA00004141"/>
    </source>
</evidence>
<dbReference type="InterPro" id="IPR043129">
    <property type="entry name" value="ATPase_NBD"/>
</dbReference>
<comment type="similarity">
    <text evidence="10">Belongs to the actin family.</text>
</comment>
<evidence type="ECO:0000259" key="13">
    <source>
        <dbReference type="Pfam" id="PF13515"/>
    </source>
</evidence>
<dbReference type="Pfam" id="PF00022">
    <property type="entry name" value="Actin"/>
    <property type="match status" value="1"/>
</dbReference>
<dbReference type="HAMAP" id="MF_00083">
    <property type="entry name" value="Pept_tRNA_hydro_bact"/>
    <property type="match status" value="1"/>
</dbReference>
<feature type="transmembrane region" description="Helical" evidence="12">
    <location>
        <begin position="198"/>
        <end position="218"/>
    </location>
</feature>
<feature type="region of interest" description="Disordered" evidence="11">
    <location>
        <begin position="862"/>
        <end position="889"/>
    </location>
</feature>
<dbReference type="PROSITE" id="PS01196">
    <property type="entry name" value="PEPT_TRNA_HYDROL_2"/>
    <property type="match status" value="1"/>
</dbReference>
<keyword evidence="9" id="KW-0407">Ion channel</keyword>
<evidence type="ECO:0000256" key="9">
    <source>
        <dbReference type="ARBA" id="ARBA00023303"/>
    </source>
</evidence>
<feature type="compositionally biased region" description="Basic and acidic residues" evidence="11">
    <location>
        <begin position="875"/>
        <end position="886"/>
    </location>
</feature>
<evidence type="ECO:0000256" key="10">
    <source>
        <dbReference type="RuleBase" id="RU000487"/>
    </source>
</evidence>
<dbReference type="InterPro" id="IPR004000">
    <property type="entry name" value="Actin"/>
</dbReference>
<comment type="similarity">
    <text evidence="2">Belongs to the aromatic acid exporter (TC 2.A.85) family.</text>
</comment>
<dbReference type="Gene3D" id="3.30.420.40">
    <property type="match status" value="3"/>
</dbReference>
<evidence type="ECO:0000256" key="4">
    <source>
        <dbReference type="ARBA" id="ARBA00022692"/>
    </source>
</evidence>
<evidence type="ECO:0000256" key="7">
    <source>
        <dbReference type="ARBA" id="ARBA00023065"/>
    </source>
</evidence>
<accession>A0ABQ8CXS2</accession>
<keyword evidence="6 12" id="KW-1133">Transmembrane helix</keyword>
<evidence type="ECO:0000256" key="3">
    <source>
        <dbReference type="ARBA" id="ARBA00022448"/>
    </source>
</evidence>
<dbReference type="Pfam" id="PF13515">
    <property type="entry name" value="FUSC_2"/>
    <property type="match status" value="1"/>
</dbReference>
<sequence>MEPLLPKPPVPVPLLRDHQNHEPEMAAPKLESFRRGSMFDVSFRRSSMFDGSFRQSIRDRLLPHPTRDSFYPGEDKTPVRCCSYRYFSDKITGFVTKSQDVLVTAWEMGTSDPRKIIFSAKMGLALTLVSILVFFKLPGSELSNHYLWAILTIVVVFEFSIGATFSKGCNRGLGTLSAGALALGMAEISALTGKWAEVFNSVSIFVVAFFGTYAKLYPTMKPYEYGFRVFLLTYCYVIVSGYRTGEFMETAVSRFLMIALGGGIGLLMLVYEAVTDDPVYSGYRSAVQSTSQEDTLMGFASWEPPHGPYRSFRYPWKAYVKVGGALRHCAFMVMALHGCILSEIQAAEDKRSVFRNELQRVGVEGAKVLRFIGEKLKTMERLNPIEDILHEIHQAAEELQSKIDKKSYLLVNAETWEIGNRSKDLTDDLKISNLDEDVSRILAHKSQSEATIRPPKNWDVSQQSRTAMQKQSSWPSRISLTPGSLLITPGDDDEAAKMYRSASALSLATFASLLIEFVARLENLVNAYDEFTMKAAVFPSKIANLGLPSGHRCFRSPPALSSSFFTTPCRKLTRGIRGSGGFMSQSSSSSQLFSSLSNSFSSQSDLELPQVQLPSPKPKSPPPQLPWLIVGLGNPGKKYQGTRHNVGFEMVDALAEAEGISMNTVNFKALFGKGVIGNIPIMLAKPQTFMNASGESVGQIVSFYKIPLKQVLVIYDDLDLPFGKLRLLPKGGHGGHNGMRSIIDRLKGSRDFPRLRIGIGRPPGKMDTANYVLRQFNKQEQEELDYTFQTGLEAIRIMLLEGFNKSATFVNTQKSMQQLNEVSAIVVDLGSHTCKAGYAGEDAPKAVFPSVVGAVDGSEAMDVDADSAKNNSNSEDSKTNESDKEKGKRKLYVGSQALNYRRDHMEILSPIKDGIVSDWDLVDNIWEHAFRGCLMIDPKEHPMLLAEPPLNTQQQREKAAELMFEKYKVPALFMAKNPVHYLYLMFPSCETRSLIIYMAFGVLGARFSRLLLLGVLLHWSWTAVEDPQPYHRCMRAVVSAPIGGEFLTDCLLKSLESKGIKIRPRYSFKRKEVRPGEFQVEDVGVPDTTESYKLFCQRMIVGDIKDSICRVPDTPYDDKSYANIPTTSYELPDGQTLEIGADRFKIPDVMFNPSIVQTIPGMEKYGDMIPTIRGLPHMVMESINKCDVDIRRELYSSILLAGGTSSMQQLKERLEKDLIEVLCSPSLFCARLLTFLDFENGSSSALFRSFQESPHSARVKVLASGNTTERRFSVWIGGSILASLGSFQQMWFSKSEYEEHGASYIQRKCP</sequence>
<keyword evidence="3" id="KW-0813">Transport</keyword>
<dbReference type="NCBIfam" id="TIGR00447">
    <property type="entry name" value="pth"/>
    <property type="match status" value="1"/>
</dbReference>
<dbReference type="SUPFAM" id="SSF53178">
    <property type="entry name" value="Peptidyl-tRNA hydrolase-like"/>
    <property type="match status" value="1"/>
</dbReference>
<protein>
    <recommendedName>
        <fullName evidence="13">Integral membrane bound transporter domain-containing protein</fullName>
    </recommendedName>
</protein>
<keyword evidence="4 12" id="KW-0812">Transmembrane</keyword>
<dbReference type="SUPFAM" id="SSF53067">
    <property type="entry name" value="Actin-like ATPase domain"/>
    <property type="match status" value="2"/>
</dbReference>
<organism evidence="14 15">
    <name type="scientific">Brassica napus</name>
    <name type="common">Rape</name>
    <dbReference type="NCBI Taxonomy" id="3708"/>
    <lineage>
        <taxon>Eukaryota</taxon>
        <taxon>Viridiplantae</taxon>
        <taxon>Streptophyta</taxon>
        <taxon>Embryophyta</taxon>
        <taxon>Tracheophyta</taxon>
        <taxon>Spermatophyta</taxon>
        <taxon>Magnoliopsida</taxon>
        <taxon>eudicotyledons</taxon>
        <taxon>Gunneridae</taxon>
        <taxon>Pentapetalae</taxon>
        <taxon>rosids</taxon>
        <taxon>malvids</taxon>
        <taxon>Brassicales</taxon>
        <taxon>Brassicaceae</taxon>
        <taxon>Brassiceae</taxon>
        <taxon>Brassica</taxon>
    </lineage>
</organism>
<dbReference type="Gene3D" id="3.90.640.10">
    <property type="entry name" value="Actin, Chain A, domain 4"/>
    <property type="match status" value="1"/>
</dbReference>
<dbReference type="InterPro" id="IPR018171">
    <property type="entry name" value="Pept_tRNA_hydro_CS"/>
</dbReference>
<dbReference type="Proteomes" id="UP000824890">
    <property type="component" value="Unassembled WGS sequence"/>
</dbReference>
<dbReference type="Pfam" id="PF01195">
    <property type="entry name" value="Pept_tRNA_hydro"/>
    <property type="match status" value="1"/>
</dbReference>
<dbReference type="InterPro" id="IPR036416">
    <property type="entry name" value="Pept_tRNA_hydro_sf"/>
</dbReference>
<evidence type="ECO:0000256" key="6">
    <source>
        <dbReference type="ARBA" id="ARBA00022989"/>
    </source>
</evidence>
<evidence type="ECO:0000256" key="2">
    <source>
        <dbReference type="ARBA" id="ARBA00007079"/>
    </source>
</evidence>
<evidence type="ECO:0000313" key="15">
    <source>
        <dbReference type="Proteomes" id="UP000824890"/>
    </source>
</evidence>
<dbReference type="InterPro" id="IPR048076">
    <property type="entry name" value="CRS2-like"/>
</dbReference>
<feature type="transmembrane region" description="Helical" evidence="12">
    <location>
        <begin position="147"/>
        <end position="166"/>
    </location>
</feature>